<keyword evidence="6" id="KW-1185">Reference proteome</keyword>
<dbReference type="EMBL" id="JAKJXO020000009">
    <property type="protein sequence ID" value="KAL1600861.1"/>
    <property type="molecule type" value="Genomic_DNA"/>
</dbReference>
<comment type="similarity">
    <text evidence="1">Belongs to the cytochrome P450 family.</text>
</comment>
<accession>A0ABR3R8X3</accession>
<evidence type="ECO:0008006" key="7">
    <source>
        <dbReference type="Google" id="ProtNLM"/>
    </source>
</evidence>
<dbReference type="PANTHER" id="PTHR24304">
    <property type="entry name" value="CYTOCHROME P450 FAMILY 7"/>
    <property type="match status" value="1"/>
</dbReference>
<sequence length="162" mass="18095">MALNPQWKERVRAEVDAAILKRSTSPSQTPVDVLAKLTLDEWESEFPVINMCLQESIRLQTVGTAFRKNVGGKDVKIGGTGEIVPKDGFVAFPVDDVHMNSEIYPDPTTFDPGRYTPERAEDKKVPLAFVGWGSGRHACCEFIPNVLQPAYFYEYFLTATPL</sequence>
<gene>
    <name evidence="5" type="ORF">SLS60_007249</name>
</gene>
<dbReference type="Proteomes" id="UP001521785">
    <property type="component" value="Unassembled WGS sequence"/>
</dbReference>
<dbReference type="PANTHER" id="PTHR24304:SF2">
    <property type="entry name" value="24-HYDROXYCHOLESTEROL 7-ALPHA-HYDROXYLASE"/>
    <property type="match status" value="1"/>
</dbReference>
<evidence type="ECO:0000256" key="3">
    <source>
        <dbReference type="ARBA" id="ARBA00022723"/>
    </source>
</evidence>
<dbReference type="Pfam" id="PF00067">
    <property type="entry name" value="p450"/>
    <property type="match status" value="1"/>
</dbReference>
<dbReference type="InterPro" id="IPR036396">
    <property type="entry name" value="Cyt_P450_sf"/>
</dbReference>
<organism evidence="5 6">
    <name type="scientific">Paraconiothyrium brasiliense</name>
    <dbReference type="NCBI Taxonomy" id="300254"/>
    <lineage>
        <taxon>Eukaryota</taxon>
        <taxon>Fungi</taxon>
        <taxon>Dikarya</taxon>
        <taxon>Ascomycota</taxon>
        <taxon>Pezizomycotina</taxon>
        <taxon>Dothideomycetes</taxon>
        <taxon>Pleosporomycetidae</taxon>
        <taxon>Pleosporales</taxon>
        <taxon>Massarineae</taxon>
        <taxon>Didymosphaeriaceae</taxon>
        <taxon>Paraconiothyrium</taxon>
    </lineage>
</organism>
<dbReference type="Gene3D" id="1.10.630.10">
    <property type="entry name" value="Cytochrome P450"/>
    <property type="match status" value="1"/>
</dbReference>
<dbReference type="InterPro" id="IPR001128">
    <property type="entry name" value="Cyt_P450"/>
</dbReference>
<evidence type="ECO:0000313" key="5">
    <source>
        <dbReference type="EMBL" id="KAL1600861.1"/>
    </source>
</evidence>
<evidence type="ECO:0000313" key="6">
    <source>
        <dbReference type="Proteomes" id="UP001521785"/>
    </source>
</evidence>
<protein>
    <recommendedName>
        <fullName evidence="7">Cytochrome P450</fullName>
    </recommendedName>
</protein>
<keyword evidence="3" id="KW-0479">Metal-binding</keyword>
<keyword evidence="4" id="KW-0408">Iron</keyword>
<evidence type="ECO:0000256" key="2">
    <source>
        <dbReference type="ARBA" id="ARBA00022617"/>
    </source>
</evidence>
<name>A0ABR3R8X3_9PLEO</name>
<proteinExistence type="inferred from homology"/>
<comment type="caution">
    <text evidence="5">The sequence shown here is derived from an EMBL/GenBank/DDBJ whole genome shotgun (WGS) entry which is preliminary data.</text>
</comment>
<dbReference type="InterPro" id="IPR050529">
    <property type="entry name" value="CYP450_sterol_14alpha_dmase"/>
</dbReference>
<keyword evidence="2" id="KW-0349">Heme</keyword>
<reference evidence="5 6" key="1">
    <citation type="submission" date="2024-02" db="EMBL/GenBank/DDBJ databases">
        <title>De novo assembly and annotation of 12 fungi associated with fruit tree decline syndrome in Ontario, Canada.</title>
        <authorList>
            <person name="Sulman M."/>
            <person name="Ellouze W."/>
            <person name="Ilyukhin E."/>
        </authorList>
    </citation>
    <scope>NUCLEOTIDE SEQUENCE [LARGE SCALE GENOMIC DNA]</scope>
    <source>
        <strain evidence="5 6">M42-189</strain>
    </source>
</reference>
<evidence type="ECO:0000256" key="1">
    <source>
        <dbReference type="ARBA" id="ARBA00010617"/>
    </source>
</evidence>
<dbReference type="SUPFAM" id="SSF48264">
    <property type="entry name" value="Cytochrome P450"/>
    <property type="match status" value="1"/>
</dbReference>
<evidence type="ECO:0000256" key="4">
    <source>
        <dbReference type="ARBA" id="ARBA00023004"/>
    </source>
</evidence>